<gene>
    <name evidence="1" type="ORF">KT99_17510</name>
</gene>
<dbReference type="STRING" id="314608.KT99_17510"/>
<proteinExistence type="predicted"/>
<protein>
    <submittedName>
        <fullName evidence="1">Uncharacterized protein</fullName>
    </submittedName>
</protein>
<dbReference type="EMBL" id="ABIC01000050">
    <property type="protein sequence ID" value="EDP99142.1"/>
    <property type="molecule type" value="Genomic_DNA"/>
</dbReference>
<accession>A9DHU7</accession>
<name>A9DHU7_9GAMM</name>
<evidence type="ECO:0000313" key="1">
    <source>
        <dbReference type="EMBL" id="EDP99142.1"/>
    </source>
</evidence>
<comment type="caution">
    <text evidence="1">The sequence shown here is derived from an EMBL/GenBank/DDBJ whole genome shotgun (WGS) entry which is preliminary data.</text>
</comment>
<dbReference type="AlphaFoldDB" id="A9DHU7"/>
<organism evidence="1 2">
    <name type="scientific">Shewanella benthica KT99</name>
    <dbReference type="NCBI Taxonomy" id="314608"/>
    <lineage>
        <taxon>Bacteria</taxon>
        <taxon>Pseudomonadati</taxon>
        <taxon>Pseudomonadota</taxon>
        <taxon>Gammaproteobacteria</taxon>
        <taxon>Alteromonadales</taxon>
        <taxon>Shewanellaceae</taxon>
        <taxon>Shewanella</taxon>
    </lineage>
</organism>
<sequence length="42" mass="5179">MNTNEEDMMMMMMITIRSYFYLEWYKEILAWLIAFGKTESDT</sequence>
<evidence type="ECO:0000313" key="2">
    <source>
        <dbReference type="Proteomes" id="UP000005839"/>
    </source>
</evidence>
<keyword evidence="2" id="KW-1185">Reference proteome</keyword>
<reference evidence="1 2" key="1">
    <citation type="submission" date="2007-10" db="EMBL/GenBank/DDBJ databases">
        <authorList>
            <person name="Yayanos A."/>
            <person name="Ferriera S."/>
            <person name="Johnson J."/>
            <person name="Kravitz S."/>
            <person name="Halpern A."/>
            <person name="Remington K."/>
            <person name="Beeson K."/>
            <person name="Tran B."/>
            <person name="Rogers Y.-H."/>
            <person name="Friedman R."/>
            <person name="Venter J.C."/>
        </authorList>
    </citation>
    <scope>NUCLEOTIDE SEQUENCE [LARGE SCALE GENOMIC DNA]</scope>
    <source>
        <strain evidence="1 2">KT99</strain>
    </source>
</reference>
<dbReference type="Proteomes" id="UP000005839">
    <property type="component" value="Unassembled WGS sequence"/>
</dbReference>